<proteinExistence type="predicted"/>
<evidence type="ECO:0000256" key="2">
    <source>
        <dbReference type="SAM" id="Phobius"/>
    </source>
</evidence>
<protein>
    <submittedName>
        <fullName evidence="3">DUF4229 domain-containing protein</fullName>
    </submittedName>
</protein>
<keyword evidence="2" id="KW-0812">Transmembrane</keyword>
<evidence type="ECO:0000313" key="3">
    <source>
        <dbReference type="EMBL" id="MBD9698672.1"/>
    </source>
</evidence>
<name>A0ABR9DNH2_9MICO</name>
<accession>A0ABR9DNH2</accession>
<dbReference type="InterPro" id="IPR025323">
    <property type="entry name" value="DUF4229"/>
</dbReference>
<dbReference type="EMBL" id="JACZDF010000002">
    <property type="protein sequence ID" value="MBD9698672.1"/>
    <property type="molecule type" value="Genomic_DNA"/>
</dbReference>
<keyword evidence="4" id="KW-1185">Reference proteome</keyword>
<feature type="transmembrane region" description="Helical" evidence="2">
    <location>
        <begin position="30"/>
        <end position="47"/>
    </location>
</feature>
<sequence>MPLVVYTLWRVLIFVVLLPVLWLVGARDVLWLLLAVLLTFLISIVALRPQRDRASAWLAERAAARTQRRAEGTDDPDAEAEDAEADGL</sequence>
<evidence type="ECO:0000313" key="4">
    <source>
        <dbReference type="Proteomes" id="UP000642107"/>
    </source>
</evidence>
<keyword evidence="2" id="KW-0472">Membrane</keyword>
<feature type="region of interest" description="Disordered" evidence="1">
    <location>
        <begin position="65"/>
        <end position="88"/>
    </location>
</feature>
<dbReference type="Pfam" id="PF14012">
    <property type="entry name" value="DUF4229"/>
    <property type="match status" value="1"/>
</dbReference>
<evidence type="ECO:0000256" key="1">
    <source>
        <dbReference type="SAM" id="MobiDB-lite"/>
    </source>
</evidence>
<organism evidence="3 4">
    <name type="scientific">Flavimobilis rhizosphaerae</name>
    <dbReference type="NCBI Taxonomy" id="2775421"/>
    <lineage>
        <taxon>Bacteria</taxon>
        <taxon>Bacillati</taxon>
        <taxon>Actinomycetota</taxon>
        <taxon>Actinomycetes</taxon>
        <taxon>Micrococcales</taxon>
        <taxon>Jonesiaceae</taxon>
        <taxon>Flavimobilis</taxon>
    </lineage>
</organism>
<keyword evidence="2" id="KW-1133">Transmembrane helix</keyword>
<comment type="caution">
    <text evidence="3">The sequence shown here is derived from an EMBL/GenBank/DDBJ whole genome shotgun (WGS) entry which is preliminary data.</text>
</comment>
<gene>
    <name evidence="3" type="ORF">IGS67_04065</name>
</gene>
<dbReference type="RefSeq" id="WP_192278169.1">
    <property type="nucleotide sequence ID" value="NZ_JACZDF010000002.1"/>
</dbReference>
<reference evidence="3 4" key="1">
    <citation type="submission" date="2020-09" db="EMBL/GenBank/DDBJ databases">
        <title>Flavimobilis rhizosphaerae sp. nov., isolated from rhizosphere soil of Spartina alterniflora.</title>
        <authorList>
            <person name="Hanqin C."/>
        </authorList>
    </citation>
    <scope>NUCLEOTIDE SEQUENCE [LARGE SCALE GENOMIC DNA]</scope>
    <source>
        <strain evidence="3 4">GY 10621</strain>
    </source>
</reference>
<feature type="compositionally biased region" description="Acidic residues" evidence="1">
    <location>
        <begin position="73"/>
        <end position="88"/>
    </location>
</feature>
<feature type="transmembrane region" description="Helical" evidence="2">
    <location>
        <begin position="7"/>
        <end position="24"/>
    </location>
</feature>
<dbReference type="Proteomes" id="UP000642107">
    <property type="component" value="Unassembled WGS sequence"/>
</dbReference>